<proteinExistence type="predicted"/>
<name>A0A7E4W8K8_PANRE</name>
<evidence type="ECO:0000313" key="1">
    <source>
        <dbReference type="Proteomes" id="UP000492821"/>
    </source>
</evidence>
<organism evidence="1 2">
    <name type="scientific">Panagrellus redivivus</name>
    <name type="common">Microworm</name>
    <dbReference type="NCBI Taxonomy" id="6233"/>
    <lineage>
        <taxon>Eukaryota</taxon>
        <taxon>Metazoa</taxon>
        <taxon>Ecdysozoa</taxon>
        <taxon>Nematoda</taxon>
        <taxon>Chromadorea</taxon>
        <taxon>Rhabditida</taxon>
        <taxon>Tylenchina</taxon>
        <taxon>Panagrolaimomorpha</taxon>
        <taxon>Panagrolaimoidea</taxon>
        <taxon>Panagrolaimidae</taxon>
        <taxon>Panagrellus</taxon>
    </lineage>
</organism>
<protein>
    <submittedName>
        <fullName evidence="2">Secreted protein</fullName>
    </submittedName>
</protein>
<accession>A0A7E4W8K8</accession>
<dbReference type="Proteomes" id="UP000492821">
    <property type="component" value="Unassembled WGS sequence"/>
</dbReference>
<evidence type="ECO:0000313" key="2">
    <source>
        <dbReference type="WBParaSite" id="Pan_g8158.t1"/>
    </source>
</evidence>
<dbReference type="WBParaSite" id="Pan_g8158.t1">
    <property type="protein sequence ID" value="Pan_g8158.t1"/>
    <property type="gene ID" value="Pan_g8158"/>
</dbReference>
<dbReference type="AlphaFoldDB" id="A0A7E4W8K8"/>
<sequence>MPWTLACFGWQQLRHFIIGICYCIHSKKKHDGTVLGDTELLVPLDGHYLISTKTTTAASMDDGTVSPISVRIIKLRNGYCAVAQPHSRRFMRKSMLLFWMGRRDGQDSPQGRNEVMTGQLFFKNCFYCHCKLYFTNFTPL</sequence>
<reference evidence="1" key="1">
    <citation type="journal article" date="2013" name="Genetics">
        <title>The draft genome and transcriptome of Panagrellus redivivus are shaped by the harsh demands of a free-living lifestyle.</title>
        <authorList>
            <person name="Srinivasan J."/>
            <person name="Dillman A.R."/>
            <person name="Macchietto M.G."/>
            <person name="Heikkinen L."/>
            <person name="Lakso M."/>
            <person name="Fracchia K.M."/>
            <person name="Antoshechkin I."/>
            <person name="Mortazavi A."/>
            <person name="Wong G."/>
            <person name="Sternberg P.W."/>
        </authorList>
    </citation>
    <scope>NUCLEOTIDE SEQUENCE [LARGE SCALE GENOMIC DNA]</scope>
    <source>
        <strain evidence="1">MT8872</strain>
    </source>
</reference>
<reference evidence="2" key="2">
    <citation type="submission" date="2020-10" db="UniProtKB">
        <authorList>
            <consortium name="WormBaseParasite"/>
        </authorList>
    </citation>
    <scope>IDENTIFICATION</scope>
</reference>
<keyword evidence="1" id="KW-1185">Reference proteome</keyword>